<protein>
    <submittedName>
        <fullName evidence="2">Class I SAM-dependent methyltransferase</fullName>
        <ecNumber evidence="2">2.1.1.-</ecNumber>
    </submittedName>
</protein>
<sequence length="250" mass="26654">MAEARYDRTGRTYTATRRPDARIAARLRAALGPARSVLNVGAGTGSYEPPGTVLAVEPSAVMIAQRPPGAAPAVRGVAEALPLPDDSVDAALAVLTVHHWADAAAGLAELRRVARDRVVVLTWDHTVTADFWLLRDYLPAAAATDAALAVPTAAVAERLGAAVHPVPVPWDCADGFACAFWRRPEAYLDPLVRAGASMFSLTPEAELRTGLDRLAADLADGSWHRRNADLLDRTELDLGYRLLIAELRAG</sequence>
<dbReference type="Gene3D" id="3.40.50.150">
    <property type="entry name" value="Vaccinia Virus protein VP39"/>
    <property type="match status" value="1"/>
</dbReference>
<gene>
    <name evidence="2" type="ORF">ACFO0B_21320</name>
</gene>
<reference evidence="3" key="1">
    <citation type="journal article" date="2019" name="Int. J. Syst. Evol. Microbiol.">
        <title>The Global Catalogue of Microorganisms (GCM) 10K type strain sequencing project: providing services to taxonomists for standard genome sequencing and annotation.</title>
        <authorList>
            <consortium name="The Broad Institute Genomics Platform"/>
            <consortium name="The Broad Institute Genome Sequencing Center for Infectious Disease"/>
            <person name="Wu L."/>
            <person name="Ma J."/>
        </authorList>
    </citation>
    <scope>NUCLEOTIDE SEQUENCE [LARGE SCALE GENOMIC DNA]</scope>
    <source>
        <strain evidence="3">CGMCC 4.7330</strain>
    </source>
</reference>
<dbReference type="EMBL" id="JBHSAX010000017">
    <property type="protein sequence ID" value="MFC3964531.1"/>
    <property type="molecule type" value="Genomic_DNA"/>
</dbReference>
<keyword evidence="3" id="KW-1185">Reference proteome</keyword>
<dbReference type="GO" id="GO:0008168">
    <property type="term" value="F:methyltransferase activity"/>
    <property type="evidence" value="ECO:0007669"/>
    <property type="project" value="UniProtKB-KW"/>
</dbReference>
<dbReference type="Pfam" id="PF08241">
    <property type="entry name" value="Methyltransf_11"/>
    <property type="match status" value="1"/>
</dbReference>
<organism evidence="2 3">
    <name type="scientific">Nocardia jiangsuensis</name>
    <dbReference type="NCBI Taxonomy" id="1691563"/>
    <lineage>
        <taxon>Bacteria</taxon>
        <taxon>Bacillati</taxon>
        <taxon>Actinomycetota</taxon>
        <taxon>Actinomycetes</taxon>
        <taxon>Mycobacteriales</taxon>
        <taxon>Nocardiaceae</taxon>
        <taxon>Nocardia</taxon>
    </lineage>
</organism>
<evidence type="ECO:0000313" key="2">
    <source>
        <dbReference type="EMBL" id="MFC3964531.1"/>
    </source>
</evidence>
<keyword evidence="2" id="KW-0489">Methyltransferase</keyword>
<dbReference type="InterPro" id="IPR029063">
    <property type="entry name" value="SAM-dependent_MTases_sf"/>
</dbReference>
<evidence type="ECO:0000313" key="3">
    <source>
        <dbReference type="Proteomes" id="UP001595696"/>
    </source>
</evidence>
<dbReference type="EC" id="2.1.1.-" evidence="2"/>
<dbReference type="SUPFAM" id="SSF53335">
    <property type="entry name" value="S-adenosyl-L-methionine-dependent methyltransferases"/>
    <property type="match status" value="1"/>
</dbReference>
<dbReference type="RefSeq" id="WP_378614285.1">
    <property type="nucleotide sequence ID" value="NZ_JBHSAX010000017.1"/>
</dbReference>
<accession>A0ABV8DWX0</accession>
<dbReference type="InterPro" id="IPR013216">
    <property type="entry name" value="Methyltransf_11"/>
</dbReference>
<feature type="domain" description="Methyltransferase type 11" evidence="1">
    <location>
        <begin position="38"/>
        <end position="116"/>
    </location>
</feature>
<keyword evidence="2" id="KW-0808">Transferase</keyword>
<dbReference type="Proteomes" id="UP001595696">
    <property type="component" value="Unassembled WGS sequence"/>
</dbReference>
<proteinExistence type="predicted"/>
<comment type="caution">
    <text evidence="2">The sequence shown here is derived from an EMBL/GenBank/DDBJ whole genome shotgun (WGS) entry which is preliminary data.</text>
</comment>
<name>A0ABV8DWX0_9NOCA</name>
<dbReference type="GO" id="GO:0032259">
    <property type="term" value="P:methylation"/>
    <property type="evidence" value="ECO:0007669"/>
    <property type="project" value="UniProtKB-KW"/>
</dbReference>
<evidence type="ECO:0000259" key="1">
    <source>
        <dbReference type="Pfam" id="PF08241"/>
    </source>
</evidence>